<dbReference type="Pfam" id="PF19669">
    <property type="entry name" value="DUF6172"/>
    <property type="match status" value="1"/>
</dbReference>
<sequence length="98" mass="11460">MKKTFELTHPKIKLARMIESAKHEVKKYLKRERNKTLPEGADYWDFDCKIGKTEQTADVIHVTTISQEIDTILAEDTTSFYLEILVKPATRSFEEKEL</sequence>
<name>A0A222G6H8_9GAMM</name>
<evidence type="ECO:0000313" key="1">
    <source>
        <dbReference type="EMBL" id="ASP47352.1"/>
    </source>
</evidence>
<dbReference type="AlphaFoldDB" id="A0A222G6H8"/>
<dbReference type="EMBL" id="CP020465">
    <property type="protein sequence ID" value="ASP47352.1"/>
    <property type="molecule type" value="Genomic_DNA"/>
</dbReference>
<accession>A0A222G6H8</accession>
<dbReference type="OrthoDB" id="9794656at2"/>
<reference evidence="1 2" key="1">
    <citation type="submission" date="2017-08" db="EMBL/GenBank/DDBJ databases">
        <title>Complete genome of Colwellia sp. NB097-1, a psychrophile bacterium ioslated from Bering Sea.</title>
        <authorList>
            <person name="Chen X."/>
        </authorList>
    </citation>
    <scope>NUCLEOTIDE SEQUENCE [LARGE SCALE GENOMIC DNA]</scope>
    <source>
        <strain evidence="1 2">NB097-1</strain>
    </source>
</reference>
<gene>
    <name evidence="1" type="ORF">B5D82_05995</name>
</gene>
<dbReference type="RefSeq" id="WP_081149958.1">
    <property type="nucleotide sequence ID" value="NZ_CP020465.1"/>
</dbReference>
<dbReference type="Proteomes" id="UP000202259">
    <property type="component" value="Chromosome"/>
</dbReference>
<dbReference type="InterPro" id="IPR046170">
    <property type="entry name" value="DUF6172"/>
</dbReference>
<organism evidence="1 2">
    <name type="scientific">Cognaticolwellia beringensis</name>
    <dbReference type="NCBI Taxonomy" id="1967665"/>
    <lineage>
        <taxon>Bacteria</taxon>
        <taxon>Pseudomonadati</taxon>
        <taxon>Pseudomonadota</taxon>
        <taxon>Gammaproteobacteria</taxon>
        <taxon>Alteromonadales</taxon>
        <taxon>Colwelliaceae</taxon>
        <taxon>Cognaticolwellia</taxon>
    </lineage>
</organism>
<proteinExistence type="predicted"/>
<evidence type="ECO:0000313" key="2">
    <source>
        <dbReference type="Proteomes" id="UP000202259"/>
    </source>
</evidence>
<keyword evidence="2" id="KW-1185">Reference proteome</keyword>
<protein>
    <submittedName>
        <fullName evidence="1">Uncharacterized protein</fullName>
    </submittedName>
</protein>
<dbReference type="KEGG" id="cber:B5D82_05995"/>